<reference evidence="3" key="1">
    <citation type="submission" date="2015-03" db="EMBL/GenBank/DDBJ databases">
        <authorList>
            <consortium name="Pathogen Informatics"/>
            <person name="Murphy D."/>
        </authorList>
    </citation>
    <scope>NUCLEOTIDE SEQUENCE [LARGE SCALE GENOMIC DNA]</scope>
    <source>
        <strain evidence="3">68/02</strain>
    </source>
</reference>
<evidence type="ECO:0000256" key="1">
    <source>
        <dbReference type="SAM" id="Phobius"/>
    </source>
</evidence>
<dbReference type="AlphaFoldDB" id="A0A0U1HX51"/>
<proteinExistence type="predicted"/>
<accession>A0A0U1HX51</accession>
<gene>
    <name evidence="2" type="ORF">ERS008555_03564</name>
</gene>
<protein>
    <submittedName>
        <fullName evidence="2">Uncharacterized protein</fullName>
    </submittedName>
</protein>
<evidence type="ECO:0000313" key="2">
    <source>
        <dbReference type="EMBL" id="CQI96180.1"/>
    </source>
</evidence>
<dbReference type="EMBL" id="CTKE01000022">
    <property type="protein sequence ID" value="CQI96180.1"/>
    <property type="molecule type" value="Genomic_DNA"/>
</dbReference>
<keyword evidence="1" id="KW-0812">Transmembrane</keyword>
<dbReference type="OrthoDB" id="6507284at2"/>
<name>A0A0U1HX51_YERRO</name>
<evidence type="ECO:0000313" key="3">
    <source>
        <dbReference type="Proteomes" id="UP000042054"/>
    </source>
</evidence>
<keyword evidence="1" id="KW-0472">Membrane</keyword>
<feature type="transmembrane region" description="Helical" evidence="1">
    <location>
        <begin position="6"/>
        <end position="26"/>
    </location>
</feature>
<sequence length="172" mass="19537">MPVMTQYAWIFSLASLVFVCIGWRVVYWNARKIATRAESKAAADHLIKILNEISDTSVTFWLSGGSSMKSSNHYSLTILGKVTQAYEFVSILQRRDVKIDNDFLSNLSMRATLNCESAHIFKSTLQAEYAQEVMECCMNMISHIFTQFELCYPPAKEFNIEAWADSLGPNRA</sequence>
<keyword evidence="1" id="KW-1133">Transmembrane helix</keyword>
<dbReference type="Proteomes" id="UP000042054">
    <property type="component" value="Unassembled WGS sequence"/>
</dbReference>
<organism evidence="2 3">
    <name type="scientific">Yersinia rohdei</name>
    <dbReference type="NCBI Taxonomy" id="29485"/>
    <lineage>
        <taxon>Bacteria</taxon>
        <taxon>Pseudomonadati</taxon>
        <taxon>Pseudomonadota</taxon>
        <taxon>Gammaproteobacteria</taxon>
        <taxon>Enterobacterales</taxon>
        <taxon>Yersiniaceae</taxon>
        <taxon>Yersinia</taxon>
    </lineage>
</organism>
<dbReference type="RefSeq" id="WP_050535395.1">
    <property type="nucleotide sequence ID" value="NZ_CABIHQ010000011.1"/>
</dbReference>